<dbReference type="RefSeq" id="WP_323979256.1">
    <property type="nucleotide sequence ID" value="NZ_JAYKBV010000006.1"/>
</dbReference>
<feature type="chain" id="PRO_5046944987" description="Outer membrane protein beta-barrel domain-containing protein" evidence="1">
    <location>
        <begin position="19"/>
        <end position="159"/>
    </location>
</feature>
<reference evidence="2 3" key="1">
    <citation type="submission" date="2023-12" db="EMBL/GenBank/DDBJ databases">
        <title>Genomic sequences of Capnocytophaga and Parvimonas strains.</title>
        <authorList>
            <person name="Watt R.M."/>
            <person name="Wang M."/>
            <person name="Yang T."/>
            <person name="Tong W.M."/>
        </authorList>
    </citation>
    <scope>NUCLEOTIDE SEQUENCE [LARGE SCALE GENOMIC DNA]</scope>
    <source>
        <strain evidence="2 3">CCUG 13156</strain>
    </source>
</reference>
<protein>
    <recommendedName>
        <fullName evidence="4">Outer membrane protein beta-barrel domain-containing protein</fullName>
    </recommendedName>
</protein>
<keyword evidence="3" id="KW-1185">Reference proteome</keyword>
<evidence type="ECO:0000313" key="2">
    <source>
        <dbReference type="EMBL" id="MEB3040193.1"/>
    </source>
</evidence>
<dbReference type="EMBL" id="JAYKBV010000006">
    <property type="protein sequence ID" value="MEB3040193.1"/>
    <property type="molecule type" value="Genomic_DNA"/>
</dbReference>
<evidence type="ECO:0000256" key="1">
    <source>
        <dbReference type="SAM" id="SignalP"/>
    </source>
</evidence>
<organism evidence="2 3">
    <name type="scientific">Capnocytophaga gingivalis</name>
    <dbReference type="NCBI Taxonomy" id="1017"/>
    <lineage>
        <taxon>Bacteria</taxon>
        <taxon>Pseudomonadati</taxon>
        <taxon>Bacteroidota</taxon>
        <taxon>Flavobacteriia</taxon>
        <taxon>Flavobacteriales</taxon>
        <taxon>Flavobacteriaceae</taxon>
        <taxon>Capnocytophaga</taxon>
    </lineage>
</organism>
<feature type="signal peptide" evidence="1">
    <location>
        <begin position="1"/>
        <end position="18"/>
    </location>
</feature>
<accession>A0ABU5YBY8</accession>
<dbReference type="Proteomes" id="UP001324270">
    <property type="component" value="Unassembled WGS sequence"/>
</dbReference>
<name>A0ABU5YBY8_9FLAO</name>
<comment type="caution">
    <text evidence="2">The sequence shown here is derived from an EMBL/GenBank/DDBJ whole genome shotgun (WGS) entry which is preliminary data.</text>
</comment>
<keyword evidence="1" id="KW-0732">Signal</keyword>
<evidence type="ECO:0008006" key="4">
    <source>
        <dbReference type="Google" id="ProtNLM"/>
    </source>
</evidence>
<proteinExistence type="predicted"/>
<evidence type="ECO:0000313" key="3">
    <source>
        <dbReference type="Proteomes" id="UP001324270"/>
    </source>
</evidence>
<sequence>MKKLFLLLCIWASVPAVAQTSKELLYVIDASYLKQGSTYGQLGLHFNCYDSNNIALFAGIAGNFRSENKQLIAIGEAQLSAWIRADNERGGFVDIPVLLLRPQLNFSPYYFAPEAGFQILFLYVKAGYAFPWGKMSDNYPFDTGKFRFSVGAIIPLNIK</sequence>
<gene>
    <name evidence="2" type="ORF">VJJ49_05730</name>
</gene>